<evidence type="ECO:0000313" key="5">
    <source>
        <dbReference type="Proteomes" id="UP001142610"/>
    </source>
</evidence>
<dbReference type="Proteomes" id="UP001142610">
    <property type="component" value="Unassembled WGS sequence"/>
</dbReference>
<dbReference type="CDD" id="cd04733">
    <property type="entry name" value="OYE_like_2_FMN"/>
    <property type="match status" value="1"/>
</dbReference>
<evidence type="ECO:0000256" key="1">
    <source>
        <dbReference type="ARBA" id="ARBA00022630"/>
    </source>
</evidence>
<dbReference type="GO" id="GO:0010181">
    <property type="term" value="F:FMN binding"/>
    <property type="evidence" value="ECO:0007669"/>
    <property type="project" value="InterPro"/>
</dbReference>
<dbReference type="InterPro" id="IPR013785">
    <property type="entry name" value="Aldolase_TIM"/>
</dbReference>
<evidence type="ECO:0000313" key="4">
    <source>
        <dbReference type="EMBL" id="MCQ8184718.1"/>
    </source>
</evidence>
<dbReference type="InterPro" id="IPR001155">
    <property type="entry name" value="OxRdtase_FMN_N"/>
</dbReference>
<name>A0A9X2L7U2_9PROT</name>
<evidence type="ECO:0000259" key="3">
    <source>
        <dbReference type="Pfam" id="PF00724"/>
    </source>
</evidence>
<gene>
    <name evidence="4" type="ORF">NOG11_04890</name>
</gene>
<dbReference type="Gene3D" id="3.20.20.70">
    <property type="entry name" value="Aldolase class I"/>
    <property type="match status" value="1"/>
</dbReference>
<dbReference type="PANTHER" id="PTHR43656">
    <property type="entry name" value="BINDING OXIDOREDUCTASE, PUTATIVE (AFU_ORTHOLOGUE AFUA_2G08260)-RELATED"/>
    <property type="match status" value="1"/>
</dbReference>
<protein>
    <submittedName>
        <fullName evidence="4">NADH:flavin oxidoreductase/NADH oxidase family protein</fullName>
    </submittedName>
</protein>
<evidence type="ECO:0000256" key="2">
    <source>
        <dbReference type="ARBA" id="ARBA00023002"/>
    </source>
</evidence>
<dbReference type="SUPFAM" id="SSF51395">
    <property type="entry name" value="FMN-linked oxidoreductases"/>
    <property type="match status" value="1"/>
</dbReference>
<keyword evidence="2" id="KW-0560">Oxidoreductase</keyword>
<proteinExistence type="predicted"/>
<sequence>MTTIADRFRLPCGVSLKNRLAKAAMTEQIAGPSHLPNEGHVRLYKRWAEGGPGLIITGNVQVDRRHLEHPGNIVIDKKLGDPTMKWLRAFASAAQENGARALMQISHAGRQTPKLINPSPLAPSGIKVKLPGDQFGEPRSMTTAQIDEVMGRFVLAAQVASEAGFSGVQVHAAHGYLLSSFLSPLANKRSDRYGGALENRARPLLHIVERIRAELPEDFILSVKLNSADFQRGGLTTEDSLRIVEWLEEEGIDLLEISGGSYEQPAMMNMDGMEKRHEEGKAESTKEREAYFLSFAEAVRERSNVPLMVTGGFRSRRAMDEALEGGACDVIGLARPLCVRPDLPNDLLAGENEAAKAYEKSLAIGPGVLSPRSPIKFIKALNGFAVMSFFYENIARMADGQKPVEEMPLLRTFIKQQKQTAKMARALRS</sequence>
<dbReference type="PANTHER" id="PTHR43656:SF2">
    <property type="entry name" value="BINDING OXIDOREDUCTASE, PUTATIVE (AFU_ORTHOLOGUE AFUA_2G08260)-RELATED"/>
    <property type="match status" value="1"/>
</dbReference>
<reference evidence="4" key="1">
    <citation type="submission" date="2022-07" db="EMBL/GenBank/DDBJ databases">
        <title>Parvularcula maris sp. nov., an algicidal bacterium isolated from seawater.</title>
        <authorList>
            <person name="Li F."/>
        </authorList>
    </citation>
    <scope>NUCLEOTIDE SEQUENCE</scope>
    <source>
        <strain evidence="4">BGMRC 0090</strain>
    </source>
</reference>
<keyword evidence="1" id="KW-0285">Flavoprotein</keyword>
<dbReference type="InterPro" id="IPR051799">
    <property type="entry name" value="NADH_flavin_oxidoreductase"/>
</dbReference>
<dbReference type="AlphaFoldDB" id="A0A9X2L7U2"/>
<dbReference type="Pfam" id="PF00724">
    <property type="entry name" value="Oxidored_FMN"/>
    <property type="match status" value="1"/>
</dbReference>
<organism evidence="4 5">
    <name type="scientific">Parvularcula maris</name>
    <dbReference type="NCBI Taxonomy" id="2965077"/>
    <lineage>
        <taxon>Bacteria</taxon>
        <taxon>Pseudomonadati</taxon>
        <taxon>Pseudomonadota</taxon>
        <taxon>Alphaproteobacteria</taxon>
        <taxon>Parvularculales</taxon>
        <taxon>Parvularculaceae</taxon>
        <taxon>Parvularcula</taxon>
    </lineage>
</organism>
<comment type="caution">
    <text evidence="4">The sequence shown here is derived from an EMBL/GenBank/DDBJ whole genome shotgun (WGS) entry which is preliminary data.</text>
</comment>
<dbReference type="EMBL" id="JANIBC010000002">
    <property type="protein sequence ID" value="MCQ8184718.1"/>
    <property type="molecule type" value="Genomic_DNA"/>
</dbReference>
<dbReference type="GO" id="GO:0016491">
    <property type="term" value="F:oxidoreductase activity"/>
    <property type="evidence" value="ECO:0007669"/>
    <property type="project" value="UniProtKB-KW"/>
</dbReference>
<accession>A0A9X2L7U2</accession>
<dbReference type="RefSeq" id="WP_256618566.1">
    <property type="nucleotide sequence ID" value="NZ_JANIBC010000002.1"/>
</dbReference>
<keyword evidence="5" id="KW-1185">Reference proteome</keyword>
<feature type="domain" description="NADH:flavin oxidoreductase/NADH oxidase N-terminal" evidence="3">
    <location>
        <begin position="14"/>
        <end position="347"/>
    </location>
</feature>